<reference evidence="3" key="1">
    <citation type="submission" date="2021-01" db="EMBL/GenBank/DDBJ databases">
        <authorList>
            <person name="Corre E."/>
            <person name="Pelletier E."/>
            <person name="Niang G."/>
            <person name="Scheremetjew M."/>
            <person name="Finn R."/>
            <person name="Kale V."/>
            <person name="Holt S."/>
            <person name="Cochrane G."/>
            <person name="Meng A."/>
            <person name="Brown T."/>
            <person name="Cohen L."/>
        </authorList>
    </citation>
    <scope>NUCLEOTIDE SEQUENCE</scope>
    <source>
        <strain evidence="3">B593</strain>
    </source>
</reference>
<feature type="compositionally biased region" description="Acidic residues" evidence="1">
    <location>
        <begin position="53"/>
        <end position="74"/>
    </location>
</feature>
<proteinExistence type="predicted"/>
<evidence type="ECO:0000256" key="1">
    <source>
        <dbReference type="SAM" id="MobiDB-lite"/>
    </source>
</evidence>
<feature type="region of interest" description="Disordered" evidence="1">
    <location>
        <begin position="137"/>
        <end position="198"/>
    </location>
</feature>
<dbReference type="EMBL" id="HBEH01000529">
    <property type="protein sequence ID" value="CAD8343732.1"/>
    <property type="molecule type" value="Transcribed_RNA"/>
</dbReference>
<feature type="compositionally biased region" description="Polar residues" evidence="1">
    <location>
        <begin position="7"/>
        <end position="19"/>
    </location>
</feature>
<feature type="region of interest" description="Disordered" evidence="1">
    <location>
        <begin position="1"/>
        <end position="113"/>
    </location>
</feature>
<keyword evidence="2" id="KW-0812">Transmembrane</keyword>
<evidence type="ECO:0000313" key="3">
    <source>
        <dbReference type="EMBL" id="CAD8343732.1"/>
    </source>
</evidence>
<keyword evidence="2" id="KW-1133">Transmembrane helix</keyword>
<evidence type="ECO:0000256" key="2">
    <source>
        <dbReference type="SAM" id="Phobius"/>
    </source>
</evidence>
<sequence length="476" mass="51811">MRKANGDSKNVPLNDTVTPFLNEDGNSSSTSSKSEDNARLMAALEAASNQSSSDDEDIYVEDEDDDYSNDDDDDKSGNSSSSSSGFGGDYLGGNGNSLPHPDEYAINKSSGHSGSVMMSSFKWGNIKMSLRSTFSKTNDKGDIESVSDDGEDFADETTSRANKRDEEMGYYSNGDDNDASSSESDSDSDFSDEEPASKKDRMLSLFKEHKDNPRSRLICLVSFIVFLLLFIVTPVAVRKTKAKNNIITTTTDIGNTPGDGIGPIIPPPISSDGSNCFDEIVLTDRNGRDLVNGTDTSDDLACYSIDEPIHFRFKRCRPASPLDWVGVFSSRSMFMDKLWKDHYDGVYLCGDQPCPDDDSLNMEGGPPRIQATKAPPIKTPGEYRLFLVKDSDWPYEFVKHTAAFHVVDSPHICANKDNIFTPPTPNSGGKAAESVYVDLPTMVPTAPVSSVGSVAATTWDSVTSTPEEFNSIGTRE</sequence>
<accession>A0A7S0F7G5</accession>
<dbReference type="AlphaFoldDB" id="A0A7S0F7G5"/>
<organism evidence="3">
    <name type="scientific">Pseudo-nitzschia arenysensis</name>
    <dbReference type="NCBI Taxonomy" id="697910"/>
    <lineage>
        <taxon>Eukaryota</taxon>
        <taxon>Sar</taxon>
        <taxon>Stramenopiles</taxon>
        <taxon>Ochrophyta</taxon>
        <taxon>Bacillariophyta</taxon>
        <taxon>Bacillariophyceae</taxon>
        <taxon>Bacillariophycidae</taxon>
        <taxon>Bacillariales</taxon>
        <taxon>Bacillariaceae</taxon>
        <taxon>Pseudo-nitzschia</taxon>
    </lineage>
</organism>
<feature type="compositionally biased region" description="Acidic residues" evidence="1">
    <location>
        <begin position="184"/>
        <end position="194"/>
    </location>
</feature>
<keyword evidence="2" id="KW-0472">Membrane</keyword>
<protein>
    <submittedName>
        <fullName evidence="3">Uncharacterized protein</fullName>
    </submittedName>
</protein>
<feature type="compositionally biased region" description="Gly residues" evidence="1">
    <location>
        <begin position="85"/>
        <end position="95"/>
    </location>
</feature>
<name>A0A7S0F7G5_9STRA</name>
<feature type="compositionally biased region" description="Acidic residues" evidence="1">
    <location>
        <begin position="145"/>
        <end position="155"/>
    </location>
</feature>
<feature type="transmembrane region" description="Helical" evidence="2">
    <location>
        <begin position="217"/>
        <end position="237"/>
    </location>
</feature>
<gene>
    <name evidence="3" type="ORF">PARE0329_LOCUS367</name>
</gene>